<dbReference type="Proteomes" id="UP000037696">
    <property type="component" value="Unassembled WGS sequence"/>
</dbReference>
<protein>
    <recommendedName>
        <fullName evidence="4">Secreted protein</fullName>
    </recommendedName>
</protein>
<evidence type="ECO:0008006" key="4">
    <source>
        <dbReference type="Google" id="ProtNLM"/>
    </source>
</evidence>
<evidence type="ECO:0000313" key="2">
    <source>
        <dbReference type="EMBL" id="KOS45559.1"/>
    </source>
</evidence>
<evidence type="ECO:0000256" key="1">
    <source>
        <dbReference type="SAM" id="SignalP"/>
    </source>
</evidence>
<feature type="chain" id="PRO_5005839933" description="Secreted protein" evidence="1">
    <location>
        <begin position="17"/>
        <end position="66"/>
    </location>
</feature>
<feature type="signal peptide" evidence="1">
    <location>
        <begin position="1"/>
        <end position="16"/>
    </location>
</feature>
<sequence>MHFIFFFFFFLLTVRKQNTNLFPLCYFTNIANVVNVVNMITRELPGRYPRFPLLSSLAVFLRNKHI</sequence>
<name>A0A0M9WI03_9EURO</name>
<organism evidence="2 3">
    <name type="scientific">Penicillium nordicum</name>
    <dbReference type="NCBI Taxonomy" id="229535"/>
    <lineage>
        <taxon>Eukaryota</taxon>
        <taxon>Fungi</taxon>
        <taxon>Dikarya</taxon>
        <taxon>Ascomycota</taxon>
        <taxon>Pezizomycotina</taxon>
        <taxon>Eurotiomycetes</taxon>
        <taxon>Eurotiomycetidae</taxon>
        <taxon>Eurotiales</taxon>
        <taxon>Aspergillaceae</taxon>
        <taxon>Penicillium</taxon>
    </lineage>
</organism>
<comment type="caution">
    <text evidence="2">The sequence shown here is derived from an EMBL/GenBank/DDBJ whole genome shotgun (WGS) entry which is preliminary data.</text>
</comment>
<evidence type="ECO:0000313" key="3">
    <source>
        <dbReference type="Proteomes" id="UP000037696"/>
    </source>
</evidence>
<reference evidence="2 3" key="1">
    <citation type="submission" date="2015-08" db="EMBL/GenBank/DDBJ databases">
        <title>Genome sequencing of Penicillium nordicum.</title>
        <authorList>
            <person name="Nguyen H.D."/>
            <person name="Seifert K.A."/>
        </authorList>
    </citation>
    <scope>NUCLEOTIDE SEQUENCE [LARGE SCALE GENOMIC DNA]</scope>
    <source>
        <strain evidence="2 3">DAOMC 185683</strain>
    </source>
</reference>
<accession>A0A0M9WI03</accession>
<keyword evidence="3" id="KW-1185">Reference proteome</keyword>
<proteinExistence type="predicted"/>
<gene>
    <name evidence="2" type="ORF">ACN38_g3505</name>
</gene>
<dbReference type="EMBL" id="LHQQ01000042">
    <property type="protein sequence ID" value="KOS45559.1"/>
    <property type="molecule type" value="Genomic_DNA"/>
</dbReference>
<keyword evidence="1" id="KW-0732">Signal</keyword>
<dbReference type="AlphaFoldDB" id="A0A0M9WI03"/>